<dbReference type="AlphaFoldDB" id="A0A928HG92"/>
<evidence type="ECO:0008006" key="3">
    <source>
        <dbReference type="Google" id="ProtNLM"/>
    </source>
</evidence>
<evidence type="ECO:0000313" key="2">
    <source>
        <dbReference type="Proteomes" id="UP000725649"/>
    </source>
</evidence>
<dbReference type="Proteomes" id="UP000725649">
    <property type="component" value="Unassembled WGS sequence"/>
</dbReference>
<protein>
    <recommendedName>
        <fullName evidence="3">GDYXXLXY domain-containing protein</fullName>
    </recommendedName>
</protein>
<accession>A0A928HG92</accession>
<evidence type="ECO:0000313" key="1">
    <source>
        <dbReference type="EMBL" id="MBE6421481.1"/>
    </source>
</evidence>
<reference evidence="1" key="1">
    <citation type="submission" date="2019-04" db="EMBL/GenBank/DDBJ databases">
        <title>Evolution of Biomass-Degrading Anaerobic Consortia Revealed by Metagenomics.</title>
        <authorList>
            <person name="Peng X."/>
        </authorList>
    </citation>
    <scope>NUCLEOTIDE SEQUENCE</scope>
    <source>
        <strain evidence="1">SIG66</strain>
    </source>
</reference>
<proteinExistence type="predicted"/>
<dbReference type="EMBL" id="SUVG01000005">
    <property type="protein sequence ID" value="MBE6421481.1"/>
    <property type="molecule type" value="Genomic_DNA"/>
</dbReference>
<sequence length="149" mass="17150">MLICGGNMRGKIFFFVTLCMIALLAGQAYHTFWVREKSPMVYAEMAPVDPRALLFGDYMEVGYAFEGPSDKKDAVLYLNERNILQQKETAGEKFLVKFEQGRYRIPHQYFFQEGHAQKYENARYAALKKIGKNTFSLVGLTDENLNLID</sequence>
<organism evidence="1 2">
    <name type="scientific">Candidatus Avelusimicrobium gallicola</name>
    <dbReference type="NCBI Taxonomy" id="2562704"/>
    <lineage>
        <taxon>Bacteria</taxon>
        <taxon>Pseudomonadati</taxon>
        <taxon>Elusimicrobiota</taxon>
        <taxon>Elusimicrobia</taxon>
        <taxon>Elusimicrobiales</taxon>
        <taxon>Elusimicrobiaceae</taxon>
        <taxon>Candidatus Avelusimicrobium</taxon>
    </lineage>
</organism>
<gene>
    <name evidence="1" type="ORF">E7027_05060</name>
</gene>
<dbReference type="Pfam" id="PF14345">
    <property type="entry name" value="GDYXXLXY"/>
    <property type="match status" value="1"/>
</dbReference>
<name>A0A928HG92_9BACT</name>
<comment type="caution">
    <text evidence="1">The sequence shown here is derived from an EMBL/GenBank/DDBJ whole genome shotgun (WGS) entry which is preliminary data.</text>
</comment>
<dbReference type="InterPro" id="IPR025833">
    <property type="entry name" value="GDYXXLXY"/>
</dbReference>